<proteinExistence type="predicted"/>
<dbReference type="InterPro" id="IPR027417">
    <property type="entry name" value="P-loop_NTPase"/>
</dbReference>
<dbReference type="GO" id="GO:0005524">
    <property type="term" value="F:ATP binding"/>
    <property type="evidence" value="ECO:0007669"/>
    <property type="project" value="UniProtKB-KW"/>
</dbReference>
<gene>
    <name evidence="9" type="ORF">DFR70_11828</name>
</gene>
<keyword evidence="1" id="KW-0813">Transport</keyword>
<keyword evidence="2" id="KW-1003">Cell membrane</keyword>
<dbReference type="GO" id="GO:0016887">
    <property type="term" value="F:ATP hydrolysis activity"/>
    <property type="evidence" value="ECO:0007669"/>
    <property type="project" value="InterPro"/>
</dbReference>
<dbReference type="PANTHER" id="PTHR42788:SF17">
    <property type="entry name" value="ALIPHATIC SULFONATES IMPORT ATP-BINDING PROTEIN SSUB"/>
    <property type="match status" value="1"/>
</dbReference>
<dbReference type="SMART" id="SM00382">
    <property type="entry name" value="AAA"/>
    <property type="match status" value="1"/>
</dbReference>
<keyword evidence="3" id="KW-0547">Nucleotide-binding</keyword>
<dbReference type="EMBL" id="QJKF01000018">
    <property type="protein sequence ID" value="PXX57373.1"/>
    <property type="molecule type" value="Genomic_DNA"/>
</dbReference>
<dbReference type="Pfam" id="PF00005">
    <property type="entry name" value="ABC_tran"/>
    <property type="match status" value="1"/>
</dbReference>
<evidence type="ECO:0000259" key="8">
    <source>
        <dbReference type="PROSITE" id="PS50893"/>
    </source>
</evidence>
<keyword evidence="4" id="KW-0067">ATP-binding</keyword>
<comment type="caution">
    <text evidence="9">The sequence shown here is derived from an EMBL/GenBank/DDBJ whole genome shotgun (WGS) entry which is preliminary data.</text>
</comment>
<dbReference type="InterPro" id="IPR017871">
    <property type="entry name" value="ABC_transporter-like_CS"/>
</dbReference>
<feature type="compositionally biased region" description="Basic and acidic residues" evidence="7">
    <location>
        <begin position="61"/>
        <end position="79"/>
    </location>
</feature>
<keyword evidence="6" id="KW-0472">Membrane</keyword>
<evidence type="ECO:0000256" key="2">
    <source>
        <dbReference type="ARBA" id="ARBA00022475"/>
    </source>
</evidence>
<dbReference type="InterPro" id="IPR003593">
    <property type="entry name" value="AAA+_ATPase"/>
</dbReference>
<evidence type="ECO:0000256" key="1">
    <source>
        <dbReference type="ARBA" id="ARBA00022448"/>
    </source>
</evidence>
<dbReference type="PROSITE" id="PS50893">
    <property type="entry name" value="ABC_TRANSPORTER_2"/>
    <property type="match status" value="1"/>
</dbReference>
<name>A0A318KDI8_9NOCA</name>
<feature type="compositionally biased region" description="Low complexity" evidence="7">
    <location>
        <begin position="18"/>
        <end position="30"/>
    </location>
</feature>
<accession>A0A318KDI8</accession>
<feature type="domain" description="ABC transporter" evidence="8">
    <location>
        <begin position="127"/>
        <end position="341"/>
    </location>
</feature>
<evidence type="ECO:0000256" key="3">
    <source>
        <dbReference type="ARBA" id="ARBA00022741"/>
    </source>
</evidence>
<dbReference type="InterPro" id="IPR003439">
    <property type="entry name" value="ABC_transporter-like_ATP-bd"/>
</dbReference>
<feature type="region of interest" description="Disordered" evidence="7">
    <location>
        <begin position="14"/>
        <end position="114"/>
    </location>
</feature>
<dbReference type="Proteomes" id="UP000247569">
    <property type="component" value="Unassembled WGS sequence"/>
</dbReference>
<reference evidence="9 10" key="1">
    <citation type="submission" date="2018-05" db="EMBL/GenBank/DDBJ databases">
        <title>Genomic Encyclopedia of Type Strains, Phase IV (KMG-IV): sequencing the most valuable type-strain genomes for metagenomic binning, comparative biology and taxonomic classification.</title>
        <authorList>
            <person name="Goeker M."/>
        </authorList>
    </citation>
    <scope>NUCLEOTIDE SEQUENCE [LARGE SCALE GENOMIC DNA]</scope>
    <source>
        <strain evidence="9 10">DSM 44704</strain>
    </source>
</reference>
<evidence type="ECO:0000313" key="10">
    <source>
        <dbReference type="Proteomes" id="UP000247569"/>
    </source>
</evidence>
<dbReference type="Gene3D" id="3.40.50.300">
    <property type="entry name" value="P-loop containing nucleotide triphosphate hydrolases"/>
    <property type="match status" value="1"/>
</dbReference>
<evidence type="ECO:0000256" key="7">
    <source>
        <dbReference type="SAM" id="MobiDB-lite"/>
    </source>
</evidence>
<organism evidence="9 10">
    <name type="scientific">Nocardia tenerifensis</name>
    <dbReference type="NCBI Taxonomy" id="228006"/>
    <lineage>
        <taxon>Bacteria</taxon>
        <taxon>Bacillati</taxon>
        <taxon>Actinomycetota</taxon>
        <taxon>Actinomycetes</taxon>
        <taxon>Mycobacteriales</taxon>
        <taxon>Nocardiaceae</taxon>
        <taxon>Nocardia</taxon>
    </lineage>
</organism>
<dbReference type="PROSITE" id="PS00211">
    <property type="entry name" value="ABC_TRANSPORTER_1"/>
    <property type="match status" value="1"/>
</dbReference>
<dbReference type="PANTHER" id="PTHR42788">
    <property type="entry name" value="TAURINE IMPORT ATP-BINDING PROTEIN-RELATED"/>
    <property type="match status" value="1"/>
</dbReference>
<evidence type="ECO:0000256" key="4">
    <source>
        <dbReference type="ARBA" id="ARBA00022840"/>
    </source>
</evidence>
<dbReference type="AlphaFoldDB" id="A0A318KDI8"/>
<evidence type="ECO:0000256" key="6">
    <source>
        <dbReference type="ARBA" id="ARBA00023136"/>
    </source>
</evidence>
<protein>
    <submittedName>
        <fullName evidence="9">ABC-type nitrate/sulfonate/bicarbonate transport system ATPase subunit</fullName>
    </submittedName>
</protein>
<keyword evidence="5" id="KW-1278">Translocase</keyword>
<keyword evidence="10" id="KW-1185">Reference proteome</keyword>
<evidence type="ECO:0000256" key="5">
    <source>
        <dbReference type="ARBA" id="ARBA00022967"/>
    </source>
</evidence>
<dbReference type="InterPro" id="IPR050166">
    <property type="entry name" value="ABC_transporter_ATP-bind"/>
</dbReference>
<feature type="compositionally biased region" description="Basic and acidic residues" evidence="7">
    <location>
        <begin position="34"/>
        <end position="47"/>
    </location>
</feature>
<evidence type="ECO:0000313" key="9">
    <source>
        <dbReference type="EMBL" id="PXX57373.1"/>
    </source>
</evidence>
<dbReference type="SUPFAM" id="SSF52540">
    <property type="entry name" value="P-loop containing nucleoside triphosphate hydrolases"/>
    <property type="match status" value="1"/>
</dbReference>
<sequence length="357" mass="38001">MATRVTGAVIVEKLAEKASGATSSASSGHGVEPGPRHDAEPSSEHNAEPGQQRDTTPGPDHSAKPGSQHDTEPGSDHDATPGPQHDATPGSDDDAEQGSQHGTEPRSAGGIEDRSPTTAYATAIPVAHVRNLTRDFDNRRVLDGLDLDIAPGEFVALLGRSGSGKSTLLRALAGLDRGVRGELTTQGTIAVAFQEPRLVPWKRVLPNVFLGLRHSDPKAAARAALAEVGLAARADAWPLTLSGGEAQRASLARALVREPDLLLLDEPFSALDALTRLTIHRLVIDLWQRRRPGVLLVTHDVDEALRLADRVLVLGEGRIAHESRIDLPRPRRGDHPRLLALRETLLAELGVAPEGTE</sequence>